<dbReference type="Pfam" id="PF00696">
    <property type="entry name" value="AA_kinase"/>
    <property type="match status" value="1"/>
</dbReference>
<keyword evidence="9 11" id="KW-0663">Pyridoxal phosphate</keyword>
<dbReference type="Gene3D" id="2.40.37.10">
    <property type="entry name" value="Lyase, Ornithine Decarboxylase, Chain A, domain 1"/>
    <property type="match status" value="1"/>
</dbReference>
<dbReference type="InterPro" id="IPR001048">
    <property type="entry name" value="Asp/Glu/Uridylate_kinase"/>
</dbReference>
<keyword evidence="16" id="KW-1185">Reference proteome</keyword>
<dbReference type="PRINTS" id="PR01181">
    <property type="entry name" value="DAPDCRBXLASE"/>
</dbReference>
<dbReference type="InterPro" id="IPR022644">
    <property type="entry name" value="De-COase2_N"/>
</dbReference>
<evidence type="ECO:0000256" key="11">
    <source>
        <dbReference type="PIRSR" id="PIRSR600183-50"/>
    </source>
</evidence>
<evidence type="ECO:0000313" key="15">
    <source>
        <dbReference type="EMBL" id="TDR23212.1"/>
    </source>
</evidence>
<dbReference type="PRINTS" id="PR01179">
    <property type="entry name" value="ODADCRBXLASE"/>
</dbReference>
<evidence type="ECO:0000259" key="14">
    <source>
        <dbReference type="Pfam" id="PF02784"/>
    </source>
</evidence>
<comment type="pathway">
    <text evidence="2 12">Amino-acid biosynthesis; L-lysine biosynthesis via DAP pathway; (S)-tetrahydrodipicolinate from L-aspartate: step 1/4.</text>
</comment>
<evidence type="ECO:0000259" key="13">
    <source>
        <dbReference type="Pfam" id="PF00696"/>
    </source>
</evidence>
<dbReference type="PROSITE" id="PS00324">
    <property type="entry name" value="ASPARTOKINASE"/>
    <property type="match status" value="1"/>
</dbReference>
<dbReference type="InterPro" id="IPR009006">
    <property type="entry name" value="Ala_racemase/Decarboxylase_C"/>
</dbReference>
<dbReference type="Gene3D" id="3.30.70.260">
    <property type="match status" value="2"/>
</dbReference>
<dbReference type="GO" id="GO:0005524">
    <property type="term" value="F:ATP binding"/>
    <property type="evidence" value="ECO:0007669"/>
    <property type="project" value="UniProtKB-KW"/>
</dbReference>
<dbReference type="Gene3D" id="3.40.1160.10">
    <property type="entry name" value="Acetylglutamate kinase-like"/>
    <property type="match status" value="1"/>
</dbReference>
<dbReference type="InterPro" id="IPR001341">
    <property type="entry name" value="Asp_kinase"/>
</dbReference>
<dbReference type="Gene3D" id="1.20.120.1320">
    <property type="entry name" value="Aspartokinase, catalytic domain"/>
    <property type="match status" value="1"/>
</dbReference>
<evidence type="ECO:0000256" key="2">
    <source>
        <dbReference type="ARBA" id="ARBA00004766"/>
    </source>
</evidence>
<evidence type="ECO:0000256" key="3">
    <source>
        <dbReference type="ARBA" id="ARBA00013059"/>
    </source>
</evidence>
<keyword evidence="4" id="KW-0808">Transferase</keyword>
<dbReference type="OrthoDB" id="9802241at2"/>
<dbReference type="RefSeq" id="WP_099018133.1">
    <property type="nucleotide sequence ID" value="NZ_NIHB01000001.1"/>
</dbReference>
<dbReference type="InterPro" id="IPR045865">
    <property type="entry name" value="ACT-like_dom_sf"/>
</dbReference>
<dbReference type="EMBL" id="SNZB01000001">
    <property type="protein sequence ID" value="TDR23212.1"/>
    <property type="molecule type" value="Genomic_DNA"/>
</dbReference>
<dbReference type="EC" id="2.7.2.4" evidence="3"/>
<dbReference type="SUPFAM" id="SSF55021">
    <property type="entry name" value="ACT-like"/>
    <property type="match status" value="2"/>
</dbReference>
<evidence type="ECO:0000256" key="10">
    <source>
        <dbReference type="ARBA" id="ARBA00023239"/>
    </source>
</evidence>
<dbReference type="InterPro" id="IPR036393">
    <property type="entry name" value="AceGlu_kinase-like_sf"/>
</dbReference>
<dbReference type="SUPFAM" id="SSF51419">
    <property type="entry name" value="PLP-binding barrel"/>
    <property type="match status" value="1"/>
</dbReference>
<evidence type="ECO:0000313" key="16">
    <source>
        <dbReference type="Proteomes" id="UP000295724"/>
    </source>
</evidence>
<dbReference type="InterPro" id="IPR042199">
    <property type="entry name" value="AsparK_Bifunc_asparK/hSer_DH"/>
</dbReference>
<feature type="domain" description="Aspartate/glutamate/uridylate kinase" evidence="13">
    <location>
        <begin position="24"/>
        <end position="293"/>
    </location>
</feature>
<evidence type="ECO:0000256" key="8">
    <source>
        <dbReference type="ARBA" id="ARBA00022840"/>
    </source>
</evidence>
<comment type="pathway">
    <text evidence="12">Amino-acid biosynthesis; L-threonine biosynthesis; L-threonine from L-aspartate: step 1/5.</text>
</comment>
<dbReference type="NCBIfam" id="TIGR00657">
    <property type="entry name" value="asp_kinases"/>
    <property type="match status" value="1"/>
</dbReference>
<accession>A0A4R6XTC7</accession>
<keyword evidence="7" id="KW-0210">Decarboxylase</keyword>
<dbReference type="UniPathway" id="UPA00051">
    <property type="reaction ID" value="UER00462"/>
</dbReference>
<dbReference type="InterPro" id="IPR002986">
    <property type="entry name" value="DAP_deCOOHase_LysA"/>
</dbReference>
<comment type="caution">
    <text evidence="15">The sequence shown here is derived from an EMBL/GenBank/DDBJ whole genome shotgun (WGS) entry which is preliminary data.</text>
</comment>
<evidence type="ECO:0000256" key="9">
    <source>
        <dbReference type="ARBA" id="ARBA00022898"/>
    </source>
</evidence>
<gene>
    <name evidence="15" type="ORF">C8D91_0072</name>
</gene>
<dbReference type="PANTHER" id="PTHR43727">
    <property type="entry name" value="DIAMINOPIMELATE DECARBOXYLASE"/>
    <property type="match status" value="1"/>
</dbReference>
<dbReference type="InterPro" id="IPR029066">
    <property type="entry name" value="PLP-binding_barrel"/>
</dbReference>
<feature type="domain" description="Orn/DAP/Arg decarboxylase 2 N-terminal" evidence="14">
    <location>
        <begin position="516"/>
        <end position="753"/>
    </location>
</feature>
<dbReference type="PANTHER" id="PTHR43727:SF2">
    <property type="entry name" value="GROUP IV DECARBOXYLASE"/>
    <property type="match status" value="1"/>
</dbReference>
<dbReference type="GO" id="GO:0004072">
    <property type="term" value="F:aspartate kinase activity"/>
    <property type="evidence" value="ECO:0007669"/>
    <property type="project" value="UniProtKB-EC"/>
</dbReference>
<name>A0A4R6XTC7_9GAMM</name>
<dbReference type="GO" id="GO:0009088">
    <property type="term" value="P:threonine biosynthetic process"/>
    <property type="evidence" value="ECO:0007669"/>
    <property type="project" value="UniProtKB-UniPathway"/>
</dbReference>
<dbReference type="SUPFAM" id="SSF50621">
    <property type="entry name" value="Alanine racemase C-terminal domain-like"/>
    <property type="match status" value="1"/>
</dbReference>
<keyword evidence="12" id="KW-0028">Amino-acid biosynthesis</keyword>
<evidence type="ECO:0000256" key="4">
    <source>
        <dbReference type="ARBA" id="ARBA00022679"/>
    </source>
</evidence>
<evidence type="ECO:0000256" key="5">
    <source>
        <dbReference type="ARBA" id="ARBA00022741"/>
    </source>
</evidence>
<dbReference type="AlphaFoldDB" id="A0A4R6XTC7"/>
<evidence type="ECO:0000256" key="6">
    <source>
        <dbReference type="ARBA" id="ARBA00022777"/>
    </source>
</evidence>
<dbReference type="UniPathway" id="UPA00034">
    <property type="reaction ID" value="UER00015"/>
</dbReference>
<keyword evidence="6 15" id="KW-0418">Kinase</keyword>
<comment type="pathway">
    <text evidence="12">Amino-acid biosynthesis; L-methionine biosynthesis via de novo pathway; L-homoserine from L-aspartate: step 1/3.</text>
</comment>
<comment type="cofactor">
    <cofactor evidence="1 11">
        <name>pyridoxal 5'-phosphate</name>
        <dbReference type="ChEBI" id="CHEBI:597326"/>
    </cofactor>
</comment>
<dbReference type="Proteomes" id="UP000295724">
    <property type="component" value="Unassembled WGS sequence"/>
</dbReference>
<dbReference type="Pfam" id="PF02784">
    <property type="entry name" value="Orn_Arg_deC_N"/>
    <property type="match status" value="1"/>
</dbReference>
<organism evidence="15 16">
    <name type="scientific">Marinicella litoralis</name>
    <dbReference type="NCBI Taxonomy" id="644220"/>
    <lineage>
        <taxon>Bacteria</taxon>
        <taxon>Pseudomonadati</taxon>
        <taxon>Pseudomonadota</taxon>
        <taxon>Gammaproteobacteria</taxon>
        <taxon>Lysobacterales</taxon>
        <taxon>Marinicellaceae</taxon>
        <taxon>Marinicella</taxon>
    </lineage>
</organism>
<dbReference type="GO" id="GO:0008836">
    <property type="term" value="F:diaminopimelate decarboxylase activity"/>
    <property type="evidence" value="ECO:0007669"/>
    <property type="project" value="InterPro"/>
</dbReference>
<dbReference type="UniPathway" id="UPA00050">
    <property type="reaction ID" value="UER00461"/>
</dbReference>
<protein>
    <recommendedName>
        <fullName evidence="3">aspartate kinase</fullName>
        <ecNumber evidence="3">2.7.2.4</ecNumber>
    </recommendedName>
</protein>
<keyword evidence="10" id="KW-0456">Lyase</keyword>
<feature type="active site" description="Proton donor" evidence="11">
    <location>
        <position position="816"/>
    </location>
</feature>
<dbReference type="InterPro" id="IPR018042">
    <property type="entry name" value="Aspartate_kinase_CS"/>
</dbReference>
<dbReference type="Gene3D" id="3.20.20.10">
    <property type="entry name" value="Alanine racemase"/>
    <property type="match status" value="1"/>
</dbReference>
<feature type="modified residue" description="N6-(pyridoxal phosphate)lysine" evidence="11">
    <location>
        <position position="539"/>
    </location>
</feature>
<sequence length="864" mass="96048">MIYSFYLKFAFFNLHYKGELLNSWVVLKFGGTSVSDLKKWQVIVDVVKQRIKQGYKVLVVHSAAQGLTNLLTRKITNKQSIYTEFVAQLSKLAIDLSVDIDLIENQLTHLKRLNDLSQLSIKQQAELLAMGELCTHQVILAYLQNQLKTHSLDPKKWLVSSRHDKRHQDAQILSAKCDINPLENINDTLTDPFYVMPGFVASDSAGNTVLLGRGGSDTTAAYMAVILNAKQLEIWTDVHGIFSANPHSIPNARLLLNLGYQEAREIAASGGKVLHPRCILPVEQHDIPLLIKNTNHPQAAGTVLASQHSATKPRVSAINSRHQVTLVSMESMNMWHQAGFMGDVFNIYKKLGLSIDLVSTAQTNVTISLDNIDNILNPEILSNLQAELTPLCEVEIYQNCSAVTLVGYRIRALADKISPVISSFADQRIYITTQSSNDLNQTFVVDEDQADKLARALHEVLIIEDKEIDDFGPTWAELVAEKSKPTHISPAWWQTQQQPLIELSNTHSPCYVYHLDTIKHQIDQLKSLTAIDRIFYASKANSHPQILNFMHQQQISLETVSPGEIERVLKSCKGIKAESMLFTPNFAPIHEYQDALDQGLFVTIDNPSLLYDNPEVFQNQEVILRLDPGHGSGHHRYVRTAGSHSKFGIPSSDIEQIAQWCKDHQVKVIGLHAHSGSGILDHSNWPRIAEYLGSCLSFFPTAKIVNVGGGLGIRENPGDMGLDLQALNNALLTFKKSNPSIELWMEPGRFLVAHSGVLMAKVTQTKWKSSHGYIGIETGMNSLIRPALYGAWHNIVNLSRLNQDAEYTATVVGPMCESGDVLGVDRKMPRTSVGDTILIANTGAYGAVMASNYNLREPAKEFVI</sequence>
<dbReference type="GO" id="GO:0009089">
    <property type="term" value="P:lysine biosynthetic process via diaminopimelate"/>
    <property type="evidence" value="ECO:0007669"/>
    <property type="project" value="UniProtKB-UniPathway"/>
</dbReference>
<dbReference type="SUPFAM" id="SSF53633">
    <property type="entry name" value="Carbamate kinase-like"/>
    <property type="match status" value="1"/>
</dbReference>
<evidence type="ECO:0000256" key="1">
    <source>
        <dbReference type="ARBA" id="ARBA00001933"/>
    </source>
</evidence>
<evidence type="ECO:0000256" key="7">
    <source>
        <dbReference type="ARBA" id="ARBA00022793"/>
    </source>
</evidence>
<proteinExistence type="predicted"/>
<reference evidence="15 16" key="1">
    <citation type="submission" date="2019-03" db="EMBL/GenBank/DDBJ databases">
        <title>Genomic Encyclopedia of Type Strains, Phase IV (KMG-IV): sequencing the most valuable type-strain genomes for metagenomic binning, comparative biology and taxonomic classification.</title>
        <authorList>
            <person name="Goeker M."/>
        </authorList>
    </citation>
    <scope>NUCLEOTIDE SEQUENCE [LARGE SCALE GENOMIC DNA]</scope>
    <source>
        <strain evidence="15 16">DSM 25488</strain>
    </source>
</reference>
<keyword evidence="8" id="KW-0067">ATP-binding</keyword>
<dbReference type="NCBIfam" id="NF006515">
    <property type="entry name" value="PRK08961.1"/>
    <property type="match status" value="1"/>
</dbReference>
<keyword evidence="5" id="KW-0547">Nucleotide-binding</keyword>
<evidence type="ECO:0000256" key="12">
    <source>
        <dbReference type="RuleBase" id="RU004249"/>
    </source>
</evidence>
<dbReference type="InterPro" id="IPR000183">
    <property type="entry name" value="Orn/DAP/Arg_de-COase"/>
</dbReference>